<dbReference type="KEGG" id="mgi:Mflv_2210"/>
<dbReference type="Pfam" id="PF13828">
    <property type="entry name" value="DUF4190"/>
    <property type="match status" value="1"/>
</dbReference>
<reference evidence="4" key="2">
    <citation type="journal article" date="2013" name="PLoS ONE">
        <title>A Gene Expression Study of the Activities of Aromatic Ring-Cleavage Dioxygenases in Mycobacterium gilvum PYR-GCK to Changes in Salinity and pH during Pyrene Degradation.</title>
        <authorList>
            <person name="Badejo A.C."/>
            <person name="Badejo A.O."/>
            <person name="Shin K.H."/>
            <person name="Chai Y.G."/>
        </authorList>
    </citation>
    <scope>NUCLEOTIDE SEQUENCE [LARGE SCALE GENOMIC DNA]</scope>
    <source>
        <strain evidence="4">PYR-GCK</strain>
    </source>
</reference>
<reference evidence="4" key="1">
    <citation type="submission" date="2007-04" db="EMBL/GenBank/DDBJ databases">
        <authorList>
            <consortium name="US DOE Joint Genome Institute"/>
            <person name="Copeland A."/>
            <person name="Lucas S."/>
            <person name="Lapidus A."/>
            <person name="Barry K."/>
            <person name="Detter J.C."/>
            <person name="Glavina del Rio T."/>
            <person name="Hammon N."/>
            <person name="Israni S."/>
            <person name="Dalin E."/>
            <person name="Tice H."/>
            <person name="Pitluck S."/>
            <person name="Chain P."/>
            <person name="Malfatti S."/>
            <person name="Shin M."/>
            <person name="Vergez L."/>
            <person name="Schmutz J."/>
            <person name="Larimer F."/>
            <person name="Land M."/>
            <person name="Hauser L."/>
            <person name="Kyrpides N."/>
            <person name="Mikhailova N."/>
            <person name="Miller C."/>
            <person name="Richardson P."/>
        </authorList>
    </citation>
    <scope>NUCLEOTIDE SEQUENCE</scope>
    <source>
        <strain evidence="4">PYR-GCK</strain>
    </source>
</reference>
<dbReference type="OrthoDB" id="4462868at2"/>
<dbReference type="eggNOG" id="ENOG5033A46">
    <property type="taxonomic scope" value="Bacteria"/>
</dbReference>
<name>A4T8V9_MYCGI</name>
<feature type="domain" description="DUF4190" evidence="3">
    <location>
        <begin position="159"/>
        <end position="225"/>
    </location>
</feature>
<dbReference type="STRING" id="350054.Mflv_2210"/>
<dbReference type="AlphaFoldDB" id="A4T8V9"/>
<proteinExistence type="predicted"/>
<protein>
    <recommendedName>
        <fullName evidence="3">DUF4190 domain-containing protein</fullName>
    </recommendedName>
</protein>
<evidence type="ECO:0000256" key="1">
    <source>
        <dbReference type="SAM" id="MobiDB-lite"/>
    </source>
</evidence>
<dbReference type="EMBL" id="CP000656">
    <property type="protein sequence ID" value="ABP44688.1"/>
    <property type="molecule type" value="Genomic_DNA"/>
</dbReference>
<feature type="transmembrane region" description="Helical" evidence="2">
    <location>
        <begin position="208"/>
        <end position="232"/>
    </location>
</feature>
<feature type="transmembrane region" description="Helical" evidence="2">
    <location>
        <begin position="173"/>
        <end position="196"/>
    </location>
</feature>
<keyword evidence="2" id="KW-0472">Membrane</keyword>
<keyword evidence="2" id="KW-0812">Transmembrane</keyword>
<dbReference type="InterPro" id="IPR025241">
    <property type="entry name" value="DUF4190"/>
</dbReference>
<feature type="region of interest" description="Disordered" evidence="1">
    <location>
        <begin position="1"/>
        <end position="100"/>
    </location>
</feature>
<evidence type="ECO:0000256" key="2">
    <source>
        <dbReference type="SAM" id="Phobius"/>
    </source>
</evidence>
<keyword evidence="2" id="KW-1133">Transmembrane helix</keyword>
<evidence type="ECO:0000313" key="4">
    <source>
        <dbReference type="EMBL" id="ABP44688.1"/>
    </source>
</evidence>
<evidence type="ECO:0000259" key="3">
    <source>
        <dbReference type="Pfam" id="PF13828"/>
    </source>
</evidence>
<accession>A4T8V9</accession>
<dbReference type="HOGENOM" id="CLU_100186_0_0_11"/>
<organism evidence="4">
    <name type="scientific">Mycolicibacterium gilvum (strain PYR-GCK)</name>
    <name type="common">Mycobacterium gilvum (strain PYR-GCK)</name>
    <dbReference type="NCBI Taxonomy" id="350054"/>
    <lineage>
        <taxon>Bacteria</taxon>
        <taxon>Bacillati</taxon>
        <taxon>Actinomycetota</taxon>
        <taxon>Actinomycetes</taxon>
        <taxon>Mycobacteriales</taxon>
        <taxon>Mycobacteriaceae</taxon>
        <taxon>Mycolicibacterium</taxon>
    </lineage>
</organism>
<gene>
    <name evidence="4" type="ordered locus">Mflv_2210</name>
</gene>
<feature type="compositionally biased region" description="Pro residues" evidence="1">
    <location>
        <begin position="51"/>
        <end position="65"/>
    </location>
</feature>
<sequence length="235" mass="23387">MTSSDNDADRVESSESAADGSEPTPAGYEAPSIEHTPSAPDTSSDDTPPHGYTPPPAYNPPPSSTPPMYGTPPNTGYPAPGDFTSPPYPPPPAGYGAQNYPPPGYGAQGYGAQGYGPQGYGAQSYGAQGYPSPYGAYPGGYPGADYGYGTPAQQGSNGMAIGSLVTSLLALPLNIACFSGTIASIVAVVLGVVALNQIKTSGQSGKEMAIAGIAIGVLGLIGAFVLMAVVFAGSG</sequence>